<protein>
    <submittedName>
        <fullName evidence="2">Glycosyltransferase family 4 protein</fullName>
    </submittedName>
</protein>
<dbReference type="PANTHER" id="PTHR46401:SF2">
    <property type="entry name" value="GLYCOSYLTRANSFERASE WBBK-RELATED"/>
    <property type="match status" value="1"/>
</dbReference>
<sequence>MSNPRILVAQLGARRHYQQPILFHQWGILERLYTDFYSGNNGVSKLLRQPQIYKHLPNALKKTLDRYAPALEKVQIIHFPWFGYQFAQALKKCSPQELSSIFLWTGKEFCKRIIQNGLGDANIVYGFNGASLELFEYAKTQGIYCILDQTLAERSFAHQLLLEEENNWQWWSSSPFTVDDSILELVQREQCEQDLADHIICGSNFVKNSLITRGVSANKISVVALGISKDNQAFNCKLNRRTLKKRGDELRILFAGSVGLRKGIPYLLQALRLLKGKIPFTCKVAGSIDIKLQRVKEYSDVCNFLGRVPRSQMADLYTWADVFVLPSICEGSAMVIYEALNWGLPVITTYNSGSIVRDGIDGFIVPIRDAAAITDNLLKIYNGNYQINQSNNLDSYIEEYYQKSSQTFFDLLTKDYRLNSFKSLKH</sequence>
<gene>
    <name evidence="2" type="ORF">F6J89_04665</name>
</gene>
<comment type="caution">
    <text evidence="2">The sequence shown here is derived from an EMBL/GenBank/DDBJ whole genome shotgun (WGS) entry which is preliminary data.</text>
</comment>
<name>A0A6B3N5T7_9CYAN</name>
<evidence type="ECO:0000256" key="1">
    <source>
        <dbReference type="ARBA" id="ARBA00022679"/>
    </source>
</evidence>
<dbReference type="Gene3D" id="3.40.50.2000">
    <property type="entry name" value="Glycogen Phosphorylase B"/>
    <property type="match status" value="2"/>
</dbReference>
<proteinExistence type="predicted"/>
<reference evidence="2" key="1">
    <citation type="submission" date="2019-11" db="EMBL/GenBank/DDBJ databases">
        <title>Genomic insights into an expanded diversity of filamentous marine cyanobacteria reveals the extraordinary biosynthetic potential of Moorea and Okeania.</title>
        <authorList>
            <person name="Ferreira Leao T."/>
            <person name="Wang M."/>
            <person name="Moss N."/>
            <person name="Da Silva R."/>
            <person name="Sanders J."/>
            <person name="Nurk S."/>
            <person name="Gurevich A."/>
            <person name="Humphrey G."/>
            <person name="Reher R."/>
            <person name="Zhu Q."/>
            <person name="Belda-Ferre P."/>
            <person name="Glukhov E."/>
            <person name="Rex R."/>
            <person name="Dorrestein P.C."/>
            <person name="Knight R."/>
            <person name="Pevzner P."/>
            <person name="Gerwick W.H."/>
            <person name="Gerwick L."/>
        </authorList>
    </citation>
    <scope>NUCLEOTIDE SEQUENCE</scope>
    <source>
        <strain evidence="2">SIO1C4</strain>
    </source>
</reference>
<organism evidence="2">
    <name type="scientific">Symploca sp. SIO1C4</name>
    <dbReference type="NCBI Taxonomy" id="2607765"/>
    <lineage>
        <taxon>Bacteria</taxon>
        <taxon>Bacillati</taxon>
        <taxon>Cyanobacteriota</taxon>
        <taxon>Cyanophyceae</taxon>
        <taxon>Coleofasciculales</taxon>
        <taxon>Coleofasciculaceae</taxon>
        <taxon>Symploca</taxon>
    </lineage>
</organism>
<dbReference type="AlphaFoldDB" id="A0A6B3N5T7"/>
<dbReference type="EMBL" id="JAAHFQ010000058">
    <property type="protein sequence ID" value="NER26927.1"/>
    <property type="molecule type" value="Genomic_DNA"/>
</dbReference>
<evidence type="ECO:0000313" key="2">
    <source>
        <dbReference type="EMBL" id="NER26927.1"/>
    </source>
</evidence>
<keyword evidence="1 2" id="KW-0808">Transferase</keyword>
<dbReference type="GO" id="GO:0009103">
    <property type="term" value="P:lipopolysaccharide biosynthetic process"/>
    <property type="evidence" value="ECO:0007669"/>
    <property type="project" value="TreeGrafter"/>
</dbReference>
<dbReference type="GO" id="GO:0016757">
    <property type="term" value="F:glycosyltransferase activity"/>
    <property type="evidence" value="ECO:0007669"/>
    <property type="project" value="TreeGrafter"/>
</dbReference>
<dbReference type="CDD" id="cd03801">
    <property type="entry name" value="GT4_PimA-like"/>
    <property type="match status" value="1"/>
</dbReference>
<dbReference type="SUPFAM" id="SSF53756">
    <property type="entry name" value="UDP-Glycosyltransferase/glycogen phosphorylase"/>
    <property type="match status" value="1"/>
</dbReference>
<dbReference type="PANTHER" id="PTHR46401">
    <property type="entry name" value="GLYCOSYLTRANSFERASE WBBK-RELATED"/>
    <property type="match status" value="1"/>
</dbReference>
<accession>A0A6B3N5T7</accession>
<dbReference type="Pfam" id="PF13692">
    <property type="entry name" value="Glyco_trans_1_4"/>
    <property type="match status" value="1"/>
</dbReference>